<evidence type="ECO:0000259" key="3">
    <source>
        <dbReference type="PROSITE" id="PS51831"/>
    </source>
</evidence>
<dbReference type="PROSITE" id="PS50110">
    <property type="entry name" value="RESPONSE_REGULATORY"/>
    <property type="match status" value="1"/>
</dbReference>
<organism evidence="5 6">
    <name type="scientific">Cohnella xylanilytica</name>
    <dbReference type="NCBI Taxonomy" id="557555"/>
    <lineage>
        <taxon>Bacteria</taxon>
        <taxon>Bacillati</taxon>
        <taxon>Bacillota</taxon>
        <taxon>Bacilli</taxon>
        <taxon>Bacillales</taxon>
        <taxon>Paenibacillaceae</taxon>
        <taxon>Cohnella</taxon>
    </lineage>
</organism>
<gene>
    <name evidence="5" type="ORF">H7B90_19705</name>
</gene>
<evidence type="ECO:0000259" key="4">
    <source>
        <dbReference type="PROSITE" id="PS51832"/>
    </source>
</evidence>
<dbReference type="InterPro" id="IPR006675">
    <property type="entry name" value="HDIG_dom"/>
</dbReference>
<dbReference type="AlphaFoldDB" id="A0A841U5Q5"/>
<dbReference type="InterPro" id="IPR037522">
    <property type="entry name" value="HD_GYP_dom"/>
</dbReference>
<name>A0A841U5Q5_9BACL</name>
<dbReference type="InterPro" id="IPR006674">
    <property type="entry name" value="HD_domain"/>
</dbReference>
<dbReference type="PROSITE" id="PS51831">
    <property type="entry name" value="HD"/>
    <property type="match status" value="1"/>
</dbReference>
<dbReference type="SMART" id="SM00471">
    <property type="entry name" value="HDc"/>
    <property type="match status" value="1"/>
</dbReference>
<dbReference type="SMART" id="SM00448">
    <property type="entry name" value="REC"/>
    <property type="match status" value="1"/>
</dbReference>
<feature type="domain" description="HD-GYP" evidence="4">
    <location>
        <begin position="153"/>
        <end position="350"/>
    </location>
</feature>
<dbReference type="Gene3D" id="1.10.3210.10">
    <property type="entry name" value="Hypothetical protein af1432"/>
    <property type="match status" value="1"/>
</dbReference>
<dbReference type="InterPro" id="IPR052020">
    <property type="entry name" value="Cyclic_di-GMP/3'3'-cGAMP_PDE"/>
</dbReference>
<feature type="domain" description="HD" evidence="3">
    <location>
        <begin position="175"/>
        <end position="299"/>
    </location>
</feature>
<feature type="domain" description="Response regulatory" evidence="2">
    <location>
        <begin position="8"/>
        <end position="126"/>
    </location>
</feature>
<dbReference type="PANTHER" id="PTHR45228">
    <property type="entry name" value="CYCLIC DI-GMP PHOSPHODIESTERASE TM_0186-RELATED"/>
    <property type="match status" value="1"/>
</dbReference>
<dbReference type="SUPFAM" id="SSF109604">
    <property type="entry name" value="HD-domain/PDEase-like"/>
    <property type="match status" value="1"/>
</dbReference>
<accession>A0A841U5Q5</accession>
<keyword evidence="6" id="KW-1185">Reference proteome</keyword>
<dbReference type="RefSeq" id="WP_185137602.1">
    <property type="nucleotide sequence ID" value="NZ_JACJVR010000076.1"/>
</dbReference>
<dbReference type="InterPro" id="IPR003607">
    <property type="entry name" value="HD/PDEase_dom"/>
</dbReference>
<dbReference type="Pfam" id="PF13487">
    <property type="entry name" value="HD_5"/>
    <property type="match status" value="1"/>
</dbReference>
<proteinExistence type="predicted"/>
<dbReference type="Pfam" id="PF00072">
    <property type="entry name" value="Response_reg"/>
    <property type="match status" value="1"/>
</dbReference>
<dbReference type="EMBL" id="JACJVR010000076">
    <property type="protein sequence ID" value="MBB6693623.1"/>
    <property type="molecule type" value="Genomic_DNA"/>
</dbReference>
<dbReference type="CDD" id="cd00077">
    <property type="entry name" value="HDc"/>
    <property type="match status" value="1"/>
</dbReference>
<comment type="caution">
    <text evidence="5">The sequence shown here is derived from an EMBL/GenBank/DDBJ whole genome shotgun (WGS) entry which is preliminary data.</text>
</comment>
<dbReference type="InterPro" id="IPR001789">
    <property type="entry name" value="Sig_transdc_resp-reg_receiver"/>
</dbReference>
<feature type="modified residue" description="4-aspartylphosphate" evidence="1">
    <location>
        <position position="58"/>
    </location>
</feature>
<dbReference type="SUPFAM" id="SSF52172">
    <property type="entry name" value="CheY-like"/>
    <property type="match status" value="1"/>
</dbReference>
<sequence>MVDLRQSKILIVDDQEYNVSLLERILGRAGFKNVHSTTDSLEIEGMLDGIDPDIVLLDLHMPGMDGLQALRLIRERKGEDVYLPVLMLTADTTPEAKQEGLKAGVNDYLTKPYDRTEVILRIENLLRTRQLHLQLQQHNLTLEDRVRERTLELQQAKFEILQLLGRAGEYRDDITGSHTQRVGQLSGMIAARLGLPEPEVDRIRRAAPLHDIGKIGIPDDILLKPGRFEPEEFEKMKSHTTIGANILEGSSFDVLRLARVIALSHHEKWDGTGYPNGLSGEQIPIEARIVALADFYDALTHERPYKQAWTPEEAASEIETQRGRHFDPRVADAFLELYRGGEIFILDQNESRP</sequence>
<dbReference type="InterPro" id="IPR011006">
    <property type="entry name" value="CheY-like_superfamily"/>
</dbReference>
<reference evidence="5 6" key="1">
    <citation type="submission" date="2020-08" db="EMBL/GenBank/DDBJ databases">
        <title>Cohnella phylogeny.</title>
        <authorList>
            <person name="Dunlap C."/>
        </authorList>
    </citation>
    <scope>NUCLEOTIDE SEQUENCE [LARGE SCALE GENOMIC DNA]</scope>
    <source>
        <strain evidence="5 6">DSM 25239</strain>
    </source>
</reference>
<dbReference type="Gene3D" id="3.40.50.2300">
    <property type="match status" value="1"/>
</dbReference>
<evidence type="ECO:0000313" key="5">
    <source>
        <dbReference type="EMBL" id="MBB6693623.1"/>
    </source>
</evidence>
<evidence type="ECO:0000256" key="1">
    <source>
        <dbReference type="PROSITE-ProRule" id="PRU00169"/>
    </source>
</evidence>
<evidence type="ECO:0000259" key="2">
    <source>
        <dbReference type="PROSITE" id="PS50110"/>
    </source>
</evidence>
<evidence type="ECO:0000313" key="6">
    <source>
        <dbReference type="Proteomes" id="UP000553776"/>
    </source>
</evidence>
<dbReference type="GO" id="GO:0000160">
    <property type="term" value="P:phosphorelay signal transduction system"/>
    <property type="evidence" value="ECO:0007669"/>
    <property type="project" value="InterPro"/>
</dbReference>
<dbReference type="Proteomes" id="UP000553776">
    <property type="component" value="Unassembled WGS sequence"/>
</dbReference>
<dbReference type="NCBIfam" id="TIGR00277">
    <property type="entry name" value="HDIG"/>
    <property type="match status" value="1"/>
</dbReference>
<dbReference type="CDD" id="cd17551">
    <property type="entry name" value="REC_RpfG-like"/>
    <property type="match status" value="1"/>
</dbReference>
<keyword evidence="1" id="KW-0597">Phosphoprotein</keyword>
<protein>
    <submittedName>
        <fullName evidence="5">Response regulator</fullName>
    </submittedName>
</protein>
<dbReference type="PROSITE" id="PS51832">
    <property type="entry name" value="HD_GYP"/>
    <property type="match status" value="1"/>
</dbReference>